<protein>
    <recommendedName>
        <fullName evidence="1">Mycothiol-dependent maleylpyruvate isomerase metal-binding domain-containing protein</fullName>
    </recommendedName>
</protein>
<dbReference type="EMBL" id="UINC01063275">
    <property type="protein sequence ID" value="SVB90735.1"/>
    <property type="molecule type" value="Genomic_DNA"/>
</dbReference>
<dbReference type="InterPro" id="IPR034660">
    <property type="entry name" value="DinB/YfiT-like"/>
</dbReference>
<feature type="domain" description="Mycothiol-dependent maleylpyruvate isomerase metal-binding" evidence="1">
    <location>
        <begin position="11"/>
        <end position="148"/>
    </location>
</feature>
<dbReference type="SUPFAM" id="SSF109854">
    <property type="entry name" value="DinB/YfiT-like putative metalloenzymes"/>
    <property type="match status" value="1"/>
</dbReference>
<evidence type="ECO:0000313" key="2">
    <source>
        <dbReference type="EMBL" id="SVB90735.1"/>
    </source>
</evidence>
<dbReference type="InterPro" id="IPR017517">
    <property type="entry name" value="Maleyloyr_isom"/>
</dbReference>
<dbReference type="InterPro" id="IPR036527">
    <property type="entry name" value="SCP2_sterol-bd_dom_sf"/>
</dbReference>
<dbReference type="Pfam" id="PF11716">
    <property type="entry name" value="MDMPI_N"/>
    <property type="match status" value="1"/>
</dbReference>
<dbReference type="InterPro" id="IPR024344">
    <property type="entry name" value="MDMPI_metal-binding"/>
</dbReference>
<accession>A0A382HUF2</accession>
<dbReference type="Gene3D" id="1.20.120.450">
    <property type="entry name" value="dinb family like domain"/>
    <property type="match status" value="1"/>
</dbReference>
<proteinExistence type="predicted"/>
<dbReference type="AlphaFoldDB" id="A0A382HUF2"/>
<gene>
    <name evidence="2" type="ORF">METZ01_LOCUS243589</name>
</gene>
<organism evidence="2">
    <name type="scientific">marine metagenome</name>
    <dbReference type="NCBI Taxonomy" id="408172"/>
    <lineage>
        <taxon>unclassified sequences</taxon>
        <taxon>metagenomes</taxon>
        <taxon>ecological metagenomes</taxon>
    </lineage>
</organism>
<reference evidence="2" key="1">
    <citation type="submission" date="2018-05" db="EMBL/GenBank/DDBJ databases">
        <authorList>
            <person name="Lanie J.A."/>
            <person name="Ng W.-L."/>
            <person name="Kazmierczak K.M."/>
            <person name="Andrzejewski T.M."/>
            <person name="Davidsen T.M."/>
            <person name="Wayne K.J."/>
            <person name="Tettelin H."/>
            <person name="Glass J.I."/>
            <person name="Rusch D."/>
            <person name="Podicherti R."/>
            <person name="Tsui H.-C.T."/>
            <person name="Winkler M.E."/>
        </authorList>
    </citation>
    <scope>NUCLEOTIDE SEQUENCE</scope>
</reference>
<dbReference type="GO" id="GO:0046872">
    <property type="term" value="F:metal ion binding"/>
    <property type="evidence" value="ECO:0007669"/>
    <property type="project" value="InterPro"/>
</dbReference>
<dbReference type="NCBIfam" id="TIGR03083">
    <property type="entry name" value="maleylpyruvate isomerase family mycothiol-dependent enzyme"/>
    <property type="match status" value="1"/>
</dbReference>
<dbReference type="SUPFAM" id="SSF55718">
    <property type="entry name" value="SCP-like"/>
    <property type="match status" value="1"/>
</dbReference>
<sequence length="270" mass="29743">MSDQEAVNNMEAVWRSLDELCSNLENRAWGTPTDCPGWSVQDQLSHLVGSECRLLGRPTPDHVPEETGHVKNDIGQSNEVLVGARRSLSGGKVLEEFREVTGQRLAILRGMTKSDFDEETDTPIGRAPVRDLLAIRIFDAWVHEQDIRRALGKPGHIDGAVARHAMDRMVTAMPYVLGRKVQPEDGTGVVMNINGLAGRVFAIAMQGNRANLVPSIPLPATVSFNMDLETFACLACGRWEPRDVLDKGLVRIHGDQALGETIVEQLNFMI</sequence>
<evidence type="ECO:0000259" key="1">
    <source>
        <dbReference type="Pfam" id="PF11716"/>
    </source>
</evidence>
<name>A0A382HUF2_9ZZZZ</name>